<dbReference type="EMBL" id="RCHU02000019">
    <property type="protein sequence ID" value="KAL3564929.1"/>
    <property type="molecule type" value="Genomic_DNA"/>
</dbReference>
<keyword evidence="2" id="KW-1185">Reference proteome</keyword>
<sequence>MRETGHKNPSDAYWDENNLESEVMKHSKSPVLLSCDFGTASNSRWRVIKMIAGKCSALRDIVGKESELVEKI</sequence>
<gene>
    <name evidence="1" type="ORF">D5086_032975</name>
</gene>
<proteinExistence type="predicted"/>
<reference evidence="1 2" key="1">
    <citation type="journal article" date="2024" name="Plant Biotechnol. J.">
        <title>Genome and CRISPR/Cas9 system of a widespread forest tree (Populus alba) in the world.</title>
        <authorList>
            <person name="Liu Y.J."/>
            <person name="Jiang P.F."/>
            <person name="Han X.M."/>
            <person name="Li X.Y."/>
            <person name="Wang H.M."/>
            <person name="Wang Y.J."/>
            <person name="Wang X.X."/>
            <person name="Zeng Q.Y."/>
        </authorList>
    </citation>
    <scope>NUCLEOTIDE SEQUENCE [LARGE SCALE GENOMIC DNA]</scope>
    <source>
        <strain evidence="2">cv. PAL-ZL1</strain>
    </source>
</reference>
<name>A0ACC4AFH9_POPAL</name>
<accession>A0ACC4AFH9</accession>
<dbReference type="Proteomes" id="UP000309997">
    <property type="component" value="Unassembled WGS sequence"/>
</dbReference>
<organism evidence="1 2">
    <name type="scientific">Populus alba</name>
    <name type="common">White poplar</name>
    <dbReference type="NCBI Taxonomy" id="43335"/>
    <lineage>
        <taxon>Eukaryota</taxon>
        <taxon>Viridiplantae</taxon>
        <taxon>Streptophyta</taxon>
        <taxon>Embryophyta</taxon>
        <taxon>Tracheophyta</taxon>
        <taxon>Spermatophyta</taxon>
        <taxon>Magnoliopsida</taxon>
        <taxon>eudicotyledons</taxon>
        <taxon>Gunneridae</taxon>
        <taxon>Pentapetalae</taxon>
        <taxon>rosids</taxon>
        <taxon>fabids</taxon>
        <taxon>Malpighiales</taxon>
        <taxon>Salicaceae</taxon>
        <taxon>Saliceae</taxon>
        <taxon>Populus</taxon>
    </lineage>
</organism>
<comment type="caution">
    <text evidence="1">The sequence shown here is derived from an EMBL/GenBank/DDBJ whole genome shotgun (WGS) entry which is preliminary data.</text>
</comment>
<evidence type="ECO:0000313" key="1">
    <source>
        <dbReference type="EMBL" id="KAL3564929.1"/>
    </source>
</evidence>
<protein>
    <submittedName>
        <fullName evidence="1">Uncharacterized protein</fullName>
    </submittedName>
</protein>
<evidence type="ECO:0000313" key="2">
    <source>
        <dbReference type="Proteomes" id="UP000309997"/>
    </source>
</evidence>